<feature type="compositionally biased region" description="Basic and acidic residues" evidence="1">
    <location>
        <begin position="293"/>
        <end position="321"/>
    </location>
</feature>
<comment type="caution">
    <text evidence="3">The sequence shown here is derived from an EMBL/GenBank/DDBJ whole genome shotgun (WGS) entry which is preliminary data.</text>
</comment>
<proteinExistence type="predicted"/>
<dbReference type="RefSeq" id="WP_184178859.1">
    <property type="nucleotide sequence ID" value="NZ_JACHGF010000014.1"/>
</dbReference>
<feature type="domain" description="BT4734-like N-terminal" evidence="2">
    <location>
        <begin position="52"/>
        <end position="173"/>
    </location>
</feature>
<organism evidence="3 4">
    <name type="scientific">Rhabdobacter roseus</name>
    <dbReference type="NCBI Taxonomy" id="1655419"/>
    <lineage>
        <taxon>Bacteria</taxon>
        <taxon>Pseudomonadati</taxon>
        <taxon>Bacteroidota</taxon>
        <taxon>Cytophagia</taxon>
        <taxon>Cytophagales</taxon>
        <taxon>Cytophagaceae</taxon>
        <taxon>Rhabdobacter</taxon>
    </lineage>
</organism>
<dbReference type="InterPro" id="IPR027417">
    <property type="entry name" value="P-loop_NTPase"/>
</dbReference>
<dbReference type="Proteomes" id="UP000557307">
    <property type="component" value="Unassembled WGS sequence"/>
</dbReference>
<accession>A0A840U0J8</accession>
<dbReference type="AlphaFoldDB" id="A0A840U0J8"/>
<dbReference type="GO" id="GO:0016817">
    <property type="term" value="F:hydrolase activity, acting on acid anhydrides"/>
    <property type="evidence" value="ECO:0007669"/>
    <property type="project" value="InterPro"/>
</dbReference>
<evidence type="ECO:0000313" key="4">
    <source>
        <dbReference type="Proteomes" id="UP000557307"/>
    </source>
</evidence>
<dbReference type="InterPro" id="IPR014907">
    <property type="entry name" value="BT4734-like_N"/>
</dbReference>
<gene>
    <name evidence="3" type="ORF">HNQ92_005255</name>
</gene>
<keyword evidence="4" id="KW-1185">Reference proteome</keyword>
<dbReference type="SUPFAM" id="SSF52540">
    <property type="entry name" value="P-loop containing nucleoside triphosphate hydrolases"/>
    <property type="match status" value="1"/>
</dbReference>
<evidence type="ECO:0000313" key="3">
    <source>
        <dbReference type="EMBL" id="MBB5287093.1"/>
    </source>
</evidence>
<protein>
    <recommendedName>
        <fullName evidence="2">BT4734-like N-terminal domain-containing protein</fullName>
    </recommendedName>
</protein>
<evidence type="ECO:0000259" key="2">
    <source>
        <dbReference type="Pfam" id="PF08800"/>
    </source>
</evidence>
<reference evidence="3 4" key="1">
    <citation type="submission" date="2020-08" db="EMBL/GenBank/DDBJ databases">
        <title>Genomic Encyclopedia of Type Strains, Phase IV (KMG-IV): sequencing the most valuable type-strain genomes for metagenomic binning, comparative biology and taxonomic classification.</title>
        <authorList>
            <person name="Goeker M."/>
        </authorList>
    </citation>
    <scope>NUCLEOTIDE SEQUENCE [LARGE SCALE GENOMIC DNA]</scope>
    <source>
        <strain evidence="3 4">DSM 105074</strain>
    </source>
</reference>
<feature type="region of interest" description="Disordered" evidence="1">
    <location>
        <begin position="166"/>
        <end position="195"/>
    </location>
</feature>
<evidence type="ECO:0000256" key="1">
    <source>
        <dbReference type="SAM" id="MobiDB-lite"/>
    </source>
</evidence>
<sequence>MQFSFFPGPITNKRPSKTITLAELMALVRSDTYRAAVEKVRAQATPQAANYHKKQLDYVTPCGVFVPTRLATNLQTHSGLLVVDFDHLADAPALRLQFQADPYVMACFVSPSGSGLKVIVAAPEATTRHKETYADLAHYFNNVYRLPDAEKVDISGSDPSRACFLSHDPDAHYNPQARPYKLRNQPPPKPRTEQQLRQDATELEQHIATVVERLETHQLDVCNDYGTEWLLIAFSMATLGEAGRGYFHRISRLNAKYDEHDADAKFENALKTTRFTSPAKFFSICKDYGLDVSRPKPEKKPKPEPKATAEPKAKVPKKESREDDEDPTPYHPSVWYRREGSIWIKIGKYWDNVAPNFQLYIKYRTEDEREEVTWVLEIKTTPGPPQYLEVPHEDFCSAKKLKTLLATKRLGFKISDGHLDELRSYLFTETDFNTAYKMIRFGYHPGSRVFFFANVALHLDSGQLLTPDDFGIVQTRQHILSMPISNRNKQSRFELTTQRVSFQDFYRTYVTAHLYENAFLPTCFYLFSLYRDLALGYKNFSPILFLKGGAGTGKSSMIRVFTAAFGRKQEGVNLKNKNTDSALVKIMSQTSNCITWFDEYHNELNGQEGILQAAYDNDGYHKSSDTGSIQTDNVELHSALALTSNFLPENQIFFSRCVFVPITAQEKTDHQRQAFFQLEDWQEGGLGCLSVELLPYRELLEKGGNYQLGYNRLYHALKERFRGQSVPERLFANMAQLMAAPYILNIFGKINLVLELAQPTEAEILEEYVRIGEVYIMRQWRIINESKAVAEFFEIIQMLHDQRQIQEDIHFSFKGPLIRLNFSKLYNHFALKYRLTFHKSPPDRDTIQTELAALAGYPDWNSLKKPIRFMPEGDSNSQASSMAISGCCELEYKLITDQFGIDLESKAPRFY</sequence>
<name>A0A840U0J8_9BACT</name>
<dbReference type="Pfam" id="PF08800">
    <property type="entry name" value="BT4734-like_N"/>
    <property type="match status" value="1"/>
</dbReference>
<feature type="region of interest" description="Disordered" evidence="1">
    <location>
        <begin position="293"/>
        <end position="331"/>
    </location>
</feature>
<dbReference type="EMBL" id="JACHGF010000014">
    <property type="protein sequence ID" value="MBB5287093.1"/>
    <property type="molecule type" value="Genomic_DNA"/>
</dbReference>